<feature type="compositionally biased region" description="Basic and acidic residues" evidence="1">
    <location>
        <begin position="33"/>
        <end position="43"/>
    </location>
</feature>
<dbReference type="AlphaFoldDB" id="A0A9N9MNP8"/>
<protein>
    <submittedName>
        <fullName evidence="2">Uncharacterized protein</fullName>
    </submittedName>
</protein>
<proteinExistence type="predicted"/>
<feature type="region of interest" description="Disordered" evidence="1">
    <location>
        <begin position="353"/>
        <end position="372"/>
    </location>
</feature>
<dbReference type="Proteomes" id="UP001152799">
    <property type="component" value="Chromosome 4"/>
</dbReference>
<dbReference type="OrthoDB" id="6915407at2759"/>
<feature type="compositionally biased region" description="Basic and acidic residues" evidence="1">
    <location>
        <begin position="93"/>
        <end position="115"/>
    </location>
</feature>
<feature type="region of interest" description="Disordered" evidence="1">
    <location>
        <begin position="1"/>
        <end position="47"/>
    </location>
</feature>
<reference evidence="2" key="1">
    <citation type="submission" date="2022-01" db="EMBL/GenBank/DDBJ databases">
        <authorList>
            <person name="King R."/>
        </authorList>
    </citation>
    <scope>NUCLEOTIDE SEQUENCE</scope>
</reference>
<sequence length="401" mass="46473">MSDEIPRNIDPIPEHVKNAPSKKEEDSDDEEEEHSREKRDDGPRIQLGNKIDCLKVRYFGDNPLDSPFFKEETVAADGTKIINKVEQTNQNSTKEESRESKTSVEADDIIPKEVNQEEPTLEPEALRRKLRPRRPNYKVFDVNKYLTTTPFSLFDTVSTTVLPKYKVFSEVFYKDEIKPNEQLNVFADVQNNIENSNNVVLLLAQSRSDFAEPNAVTNNVPEHNIPKSYNVHKYYVKVPGNQKVILPEIIGFVNKQMSHERITSNPTIVDPILPTNKPGKIKRRRKPTTTTTIPEEDKDENTKEKTYDYPKPINSISEPPSTEVPMNNYYFTGLKPPSNKRARPYSEYTNINRNFVRRRGGREESSRKKREAVRPAYADLSRNRGKLFKKKLNYLWKDNLD</sequence>
<evidence type="ECO:0000256" key="1">
    <source>
        <dbReference type="SAM" id="MobiDB-lite"/>
    </source>
</evidence>
<keyword evidence="3" id="KW-1185">Reference proteome</keyword>
<dbReference type="EMBL" id="OU892280">
    <property type="protein sequence ID" value="CAG9767447.1"/>
    <property type="molecule type" value="Genomic_DNA"/>
</dbReference>
<feature type="compositionally biased region" description="Basic and acidic residues" evidence="1">
    <location>
        <begin position="1"/>
        <end position="25"/>
    </location>
</feature>
<name>A0A9N9MNP8_9CUCU</name>
<evidence type="ECO:0000313" key="2">
    <source>
        <dbReference type="EMBL" id="CAG9767447.1"/>
    </source>
</evidence>
<feature type="region of interest" description="Disordered" evidence="1">
    <location>
        <begin position="85"/>
        <end position="124"/>
    </location>
</feature>
<accession>A0A9N9MNP8</accession>
<gene>
    <name evidence="2" type="ORF">CEUTPL_LOCUS8012</name>
</gene>
<evidence type="ECO:0000313" key="3">
    <source>
        <dbReference type="Proteomes" id="UP001152799"/>
    </source>
</evidence>
<organism evidence="2 3">
    <name type="scientific">Ceutorhynchus assimilis</name>
    <name type="common">cabbage seed weevil</name>
    <dbReference type="NCBI Taxonomy" id="467358"/>
    <lineage>
        <taxon>Eukaryota</taxon>
        <taxon>Metazoa</taxon>
        <taxon>Ecdysozoa</taxon>
        <taxon>Arthropoda</taxon>
        <taxon>Hexapoda</taxon>
        <taxon>Insecta</taxon>
        <taxon>Pterygota</taxon>
        <taxon>Neoptera</taxon>
        <taxon>Endopterygota</taxon>
        <taxon>Coleoptera</taxon>
        <taxon>Polyphaga</taxon>
        <taxon>Cucujiformia</taxon>
        <taxon>Curculionidae</taxon>
        <taxon>Ceutorhynchinae</taxon>
        <taxon>Ceutorhynchus</taxon>
    </lineage>
</organism>
<feature type="region of interest" description="Disordered" evidence="1">
    <location>
        <begin position="266"/>
        <end position="321"/>
    </location>
</feature>